<dbReference type="AlphaFoldDB" id="K0TIS9"/>
<feature type="region of interest" description="Disordered" evidence="1">
    <location>
        <begin position="128"/>
        <end position="181"/>
    </location>
</feature>
<feature type="compositionally biased region" description="Low complexity" evidence="1">
    <location>
        <begin position="234"/>
        <end position="244"/>
    </location>
</feature>
<evidence type="ECO:0000256" key="1">
    <source>
        <dbReference type="SAM" id="MobiDB-lite"/>
    </source>
</evidence>
<evidence type="ECO:0000313" key="2">
    <source>
        <dbReference type="EMBL" id="EJK76989.1"/>
    </source>
</evidence>
<keyword evidence="3" id="KW-1185">Reference proteome</keyword>
<protein>
    <submittedName>
        <fullName evidence="2">Uncharacterized protein</fullName>
    </submittedName>
</protein>
<dbReference type="Proteomes" id="UP000266841">
    <property type="component" value="Unassembled WGS sequence"/>
</dbReference>
<dbReference type="EMBL" id="AGNL01001451">
    <property type="protein sequence ID" value="EJK76989.1"/>
    <property type="molecule type" value="Genomic_DNA"/>
</dbReference>
<feature type="region of interest" description="Disordered" evidence="1">
    <location>
        <begin position="450"/>
        <end position="526"/>
    </location>
</feature>
<comment type="caution">
    <text evidence="2">The sequence shown here is derived from an EMBL/GenBank/DDBJ whole genome shotgun (WGS) entry which is preliminary data.</text>
</comment>
<reference evidence="2 3" key="1">
    <citation type="journal article" date="2012" name="Genome Biol.">
        <title>Genome and low-iron response of an oceanic diatom adapted to chronic iron limitation.</title>
        <authorList>
            <person name="Lommer M."/>
            <person name="Specht M."/>
            <person name="Roy A.S."/>
            <person name="Kraemer L."/>
            <person name="Andreson R."/>
            <person name="Gutowska M.A."/>
            <person name="Wolf J."/>
            <person name="Bergner S.V."/>
            <person name="Schilhabel M.B."/>
            <person name="Klostermeier U.C."/>
            <person name="Beiko R.G."/>
            <person name="Rosenstiel P."/>
            <person name="Hippler M."/>
            <person name="Laroche J."/>
        </authorList>
    </citation>
    <scope>NUCLEOTIDE SEQUENCE [LARGE SCALE GENOMIC DNA]</scope>
    <source>
        <strain evidence="2 3">CCMP1005</strain>
    </source>
</reference>
<sequence length="537" mass="59507">MAIYRRLYEVRILRAQMQGFQGSSLFLSRIPAWENEITANRSLMHARSSEIKALTTAMVQTDAELARSTQEEDMSTPSSSRTSTESGDGALGDNFTVAWESLVTTMDPPTPRGRGSQIRGRLAAVYQHRQATAAAPPRQPASLSCASSWATPADDDNHYSTTGGQGEGRPCQNSSSTVERAVQWKEDAQSDQDFATLADRDVPYLRRRVHLTTQSQLQSHRGRATRRIRRRGGRTVATGGPRPTSGREVPLPRHRPACLHYAHRKSPTDHGRTSTTEPYVRQLWTAEKQIHSTQQGRDVLVQAATVTVPCHELEHRQLQRARRDLQVLRWRHTRLRQDHARLAHGVEQLTVAVDVHGEGGDDDDATVAASNLSGVDCCEDVLTQLKDGADEGDINAAAPDGEALLPTGEVEVAPITTWGNIYTLQSVLATPLKAFAPAHTSSDDIRQIETTNQHKSQDLEGLPPVPRRKRRRVRKRKRTRRCPGQAKKSRPRHSPVTPPHLRQGATSSCEGVSSSIHSIPLPNPTFDVLRCKRRNSP</sequence>
<organism evidence="2 3">
    <name type="scientific">Thalassiosira oceanica</name>
    <name type="common">Marine diatom</name>
    <dbReference type="NCBI Taxonomy" id="159749"/>
    <lineage>
        <taxon>Eukaryota</taxon>
        <taxon>Sar</taxon>
        <taxon>Stramenopiles</taxon>
        <taxon>Ochrophyta</taxon>
        <taxon>Bacillariophyta</taxon>
        <taxon>Coscinodiscophyceae</taxon>
        <taxon>Thalassiosirophycidae</taxon>
        <taxon>Thalassiosirales</taxon>
        <taxon>Thalassiosiraceae</taxon>
        <taxon>Thalassiosira</taxon>
    </lineage>
</organism>
<feature type="region of interest" description="Disordered" evidence="1">
    <location>
        <begin position="64"/>
        <end position="91"/>
    </location>
</feature>
<feature type="compositionally biased region" description="Polar residues" evidence="1">
    <location>
        <begin position="504"/>
        <end position="517"/>
    </location>
</feature>
<feature type="compositionally biased region" description="Basic residues" evidence="1">
    <location>
        <begin position="220"/>
        <end position="233"/>
    </location>
</feature>
<feature type="compositionally biased region" description="Low complexity" evidence="1">
    <location>
        <begin position="75"/>
        <end position="86"/>
    </location>
</feature>
<proteinExistence type="predicted"/>
<feature type="compositionally biased region" description="Basic residues" evidence="1">
    <location>
        <begin position="466"/>
        <end position="493"/>
    </location>
</feature>
<name>K0TIS9_THAOC</name>
<evidence type="ECO:0000313" key="3">
    <source>
        <dbReference type="Proteomes" id="UP000266841"/>
    </source>
</evidence>
<feature type="region of interest" description="Disordered" evidence="1">
    <location>
        <begin position="213"/>
        <end position="252"/>
    </location>
</feature>
<gene>
    <name evidence="2" type="ORF">THAOC_01209</name>
</gene>
<accession>K0TIS9</accession>